<protein>
    <submittedName>
        <fullName evidence="1">Uncharacterized protein</fullName>
    </submittedName>
</protein>
<proteinExistence type="predicted"/>
<gene>
    <name evidence="1" type="ORF">LCGC14_2237370</name>
</gene>
<evidence type="ECO:0000313" key="1">
    <source>
        <dbReference type="EMBL" id="KKL57240.1"/>
    </source>
</evidence>
<organism evidence="1">
    <name type="scientific">marine sediment metagenome</name>
    <dbReference type="NCBI Taxonomy" id="412755"/>
    <lineage>
        <taxon>unclassified sequences</taxon>
        <taxon>metagenomes</taxon>
        <taxon>ecological metagenomes</taxon>
    </lineage>
</organism>
<dbReference type="EMBL" id="LAZR01030230">
    <property type="protein sequence ID" value="KKL57240.1"/>
    <property type="molecule type" value="Genomic_DNA"/>
</dbReference>
<name>A0A0F9FIY7_9ZZZZ</name>
<comment type="caution">
    <text evidence="1">The sequence shown here is derived from an EMBL/GenBank/DDBJ whole genome shotgun (WGS) entry which is preliminary data.</text>
</comment>
<sequence>MHFYMIRKIGTEKYYHSFPDYWSYLEQGLTWWHDQGLKDAYKTFERLRKLGIQCAIVKFKVEEMKHVG</sequence>
<accession>A0A0F9FIY7</accession>
<reference evidence="1" key="1">
    <citation type="journal article" date="2015" name="Nature">
        <title>Complex archaea that bridge the gap between prokaryotes and eukaryotes.</title>
        <authorList>
            <person name="Spang A."/>
            <person name="Saw J.H."/>
            <person name="Jorgensen S.L."/>
            <person name="Zaremba-Niedzwiedzka K."/>
            <person name="Martijn J."/>
            <person name="Lind A.E."/>
            <person name="van Eijk R."/>
            <person name="Schleper C."/>
            <person name="Guy L."/>
            <person name="Ettema T.J."/>
        </authorList>
    </citation>
    <scope>NUCLEOTIDE SEQUENCE</scope>
</reference>
<dbReference type="AlphaFoldDB" id="A0A0F9FIY7"/>